<dbReference type="InterPro" id="IPR051201">
    <property type="entry name" value="Chloro_Bact_Ser_Proteases"/>
</dbReference>
<dbReference type="AlphaFoldDB" id="A0A443YYM0"/>
<keyword evidence="4" id="KW-1185">Reference proteome</keyword>
<dbReference type="PRINTS" id="PR00834">
    <property type="entry name" value="PROTEASES2C"/>
</dbReference>
<dbReference type="SUPFAM" id="SSF103642">
    <property type="entry name" value="Sec-C motif"/>
    <property type="match status" value="1"/>
</dbReference>
<name>A0A443YYM0_9GAMM</name>
<dbReference type="InterPro" id="IPR004027">
    <property type="entry name" value="SEC_C_motif"/>
</dbReference>
<evidence type="ECO:0000313" key="3">
    <source>
        <dbReference type="EMBL" id="RWU09226.1"/>
    </source>
</evidence>
<dbReference type="SUPFAM" id="SSF50494">
    <property type="entry name" value="Trypsin-like serine proteases"/>
    <property type="match status" value="1"/>
</dbReference>
<evidence type="ECO:0000256" key="2">
    <source>
        <dbReference type="ARBA" id="ARBA00022801"/>
    </source>
</evidence>
<evidence type="ECO:0000256" key="1">
    <source>
        <dbReference type="ARBA" id="ARBA00022670"/>
    </source>
</evidence>
<protein>
    <submittedName>
        <fullName evidence="3">Trypsin-like serine protease</fullName>
    </submittedName>
</protein>
<dbReference type="OrthoDB" id="570299at2"/>
<accession>A0A443YYM0</accession>
<sequence length="257" mass="27250">MINCHATGAKGSGFLLENGLIVTNEHVVRGCSIEQITITSAFGDQVSVSQGWLDSDRDLAILRPSIAQCGGLSIAREAKLQVGESVTTWGYPLGYNGPAPLLSVGYLAGFISHRTGKGVKKHLVVNGAFNSGNSGGALFRASDNKVIGIVVSKHAPISQYHQSAIEALAKNNSGVVFHASDENGQKTSFVESQIVAELLVHMRSLTQVMIGEAIAAEELIAMLDESDLSAPKNLSRNSPCYCGSGKRFKECHGKILQ</sequence>
<dbReference type="PANTHER" id="PTHR43343:SF3">
    <property type="entry name" value="PROTEASE DO-LIKE 8, CHLOROPLASTIC"/>
    <property type="match status" value="1"/>
</dbReference>
<evidence type="ECO:0000313" key="4">
    <source>
        <dbReference type="Proteomes" id="UP000288789"/>
    </source>
</evidence>
<comment type="caution">
    <text evidence="3">The sequence shown here is derived from an EMBL/GenBank/DDBJ whole genome shotgun (WGS) entry which is preliminary data.</text>
</comment>
<dbReference type="PANTHER" id="PTHR43343">
    <property type="entry name" value="PEPTIDASE S12"/>
    <property type="match status" value="1"/>
</dbReference>
<organism evidence="3 4">
    <name type="scientific">Pseudidiomarina gelatinasegens</name>
    <dbReference type="NCBI Taxonomy" id="2487740"/>
    <lineage>
        <taxon>Bacteria</taxon>
        <taxon>Pseudomonadati</taxon>
        <taxon>Pseudomonadota</taxon>
        <taxon>Gammaproteobacteria</taxon>
        <taxon>Alteromonadales</taxon>
        <taxon>Idiomarinaceae</taxon>
        <taxon>Pseudidiomarina</taxon>
    </lineage>
</organism>
<keyword evidence="2" id="KW-0378">Hydrolase</keyword>
<dbReference type="Pfam" id="PF13365">
    <property type="entry name" value="Trypsin_2"/>
    <property type="match status" value="1"/>
</dbReference>
<dbReference type="Pfam" id="PF02810">
    <property type="entry name" value="SEC-C"/>
    <property type="match status" value="1"/>
</dbReference>
<dbReference type="GO" id="GO:0006508">
    <property type="term" value="P:proteolysis"/>
    <property type="evidence" value="ECO:0007669"/>
    <property type="project" value="UniProtKB-KW"/>
</dbReference>
<proteinExistence type="predicted"/>
<reference evidence="3 4" key="1">
    <citation type="submission" date="2018-12" db="EMBL/GenBank/DDBJ databases">
        <authorList>
            <person name="Li A."/>
            <person name="Zhang M."/>
            <person name="Zhu H."/>
        </authorList>
    </citation>
    <scope>NUCLEOTIDE SEQUENCE [LARGE SCALE GENOMIC DNA]</scope>
    <source>
        <strain evidence="3 4">R04H25</strain>
    </source>
</reference>
<dbReference type="GO" id="GO:0004252">
    <property type="term" value="F:serine-type endopeptidase activity"/>
    <property type="evidence" value="ECO:0007669"/>
    <property type="project" value="InterPro"/>
</dbReference>
<dbReference type="EMBL" id="RSFE01000007">
    <property type="protein sequence ID" value="RWU09226.1"/>
    <property type="molecule type" value="Genomic_DNA"/>
</dbReference>
<dbReference type="InterPro" id="IPR001940">
    <property type="entry name" value="Peptidase_S1C"/>
</dbReference>
<dbReference type="Proteomes" id="UP000288789">
    <property type="component" value="Unassembled WGS sequence"/>
</dbReference>
<dbReference type="InterPro" id="IPR009003">
    <property type="entry name" value="Peptidase_S1_PA"/>
</dbReference>
<keyword evidence="1 3" id="KW-0645">Protease</keyword>
<gene>
    <name evidence="3" type="ORF">EGC76_09890</name>
</gene>
<dbReference type="Gene3D" id="2.40.10.120">
    <property type="match status" value="1"/>
</dbReference>